<accession>A0A8J3I039</accession>
<feature type="domain" description="Peptidoglycan binding-like" evidence="3">
    <location>
        <begin position="36"/>
        <end position="90"/>
    </location>
</feature>
<name>A0A8J3I039_9CHLR</name>
<feature type="chain" id="PRO_5035176880" description="Peptidoglycan binding-like domain-containing protein" evidence="2">
    <location>
        <begin position="21"/>
        <end position="352"/>
    </location>
</feature>
<proteinExistence type="predicted"/>
<evidence type="ECO:0000313" key="5">
    <source>
        <dbReference type="Proteomes" id="UP000612362"/>
    </source>
</evidence>
<evidence type="ECO:0000313" key="4">
    <source>
        <dbReference type="EMBL" id="GHO44183.1"/>
    </source>
</evidence>
<reference evidence="4" key="1">
    <citation type="submission" date="2020-10" db="EMBL/GenBank/DDBJ databases">
        <title>Taxonomic study of unclassified bacteria belonging to the class Ktedonobacteria.</title>
        <authorList>
            <person name="Yabe S."/>
            <person name="Wang C.M."/>
            <person name="Zheng Y."/>
            <person name="Sakai Y."/>
            <person name="Cavaletti L."/>
            <person name="Monciardini P."/>
            <person name="Donadio S."/>
        </authorList>
    </citation>
    <scope>NUCLEOTIDE SEQUENCE</scope>
    <source>
        <strain evidence="4">SOSP1-1</strain>
    </source>
</reference>
<evidence type="ECO:0000259" key="3">
    <source>
        <dbReference type="Pfam" id="PF01471"/>
    </source>
</evidence>
<protein>
    <recommendedName>
        <fullName evidence="3">Peptidoglycan binding-like domain-containing protein</fullName>
    </recommendedName>
</protein>
<dbReference type="AlphaFoldDB" id="A0A8J3I039"/>
<organism evidence="4 5">
    <name type="scientific">Ktedonospora formicarum</name>
    <dbReference type="NCBI Taxonomy" id="2778364"/>
    <lineage>
        <taxon>Bacteria</taxon>
        <taxon>Bacillati</taxon>
        <taxon>Chloroflexota</taxon>
        <taxon>Ktedonobacteria</taxon>
        <taxon>Ktedonobacterales</taxon>
        <taxon>Ktedonobacteraceae</taxon>
        <taxon>Ktedonospora</taxon>
    </lineage>
</organism>
<feature type="domain" description="Peptidoglycan binding-like" evidence="3">
    <location>
        <begin position="101"/>
        <end position="154"/>
    </location>
</feature>
<dbReference type="Pfam" id="PF01471">
    <property type="entry name" value="PG_binding_1"/>
    <property type="match status" value="2"/>
</dbReference>
<dbReference type="SUPFAM" id="SSF47090">
    <property type="entry name" value="PGBD-like"/>
    <property type="match status" value="2"/>
</dbReference>
<evidence type="ECO:0000256" key="2">
    <source>
        <dbReference type="SAM" id="SignalP"/>
    </source>
</evidence>
<evidence type="ECO:0000256" key="1">
    <source>
        <dbReference type="SAM" id="MobiDB-lite"/>
    </source>
</evidence>
<gene>
    <name evidence="4" type="ORF">KSX_23460</name>
</gene>
<dbReference type="EMBL" id="BNJF01000001">
    <property type="protein sequence ID" value="GHO44183.1"/>
    <property type="molecule type" value="Genomic_DNA"/>
</dbReference>
<dbReference type="Proteomes" id="UP000612362">
    <property type="component" value="Unassembled WGS sequence"/>
</dbReference>
<dbReference type="InterPro" id="IPR036365">
    <property type="entry name" value="PGBD-like_sf"/>
</dbReference>
<keyword evidence="2" id="KW-0732">Signal</keyword>
<dbReference type="Gene3D" id="1.10.101.10">
    <property type="entry name" value="PGBD-like superfamily/PGBD"/>
    <property type="match status" value="2"/>
</dbReference>
<sequence>MLLLLALIGVNLFTGGTAHATSITTATWPVYTPGSSGKNVRAIQYLLKDQGYSLDLTSTYDQATGIALKNFQAKNNLRTDGIVGALTWPKLIKAGKLRDQGYAIMALQYLLNRAGFTLNDDGIFSPETEKVVRKYQQHTGLNTDGVAGIRTWMSLLTTTATQEKSNHIGQFRTSTTTSKPSHPSTTNKASSSSLHGLYGLDQKPTINATFINRVLAYYHSPAQGLGQTIYDNGVKYGIDPAFALAFFGHESSFGLYGIAVETHSLGNIRCTAGYICLATEGNGSFRKYGSWSEGIEDWYRLIRELYLDQNHLYTITQIVPVYAPQADHNNEHVYIEYIEEHIQIWRDDQIYA</sequence>
<dbReference type="InterPro" id="IPR002477">
    <property type="entry name" value="Peptidoglycan-bd-like"/>
</dbReference>
<feature type="signal peptide" evidence="2">
    <location>
        <begin position="1"/>
        <end position="20"/>
    </location>
</feature>
<feature type="compositionally biased region" description="Polar residues" evidence="1">
    <location>
        <begin position="163"/>
        <end position="172"/>
    </location>
</feature>
<dbReference type="InterPro" id="IPR036366">
    <property type="entry name" value="PGBDSf"/>
</dbReference>
<keyword evidence="5" id="KW-1185">Reference proteome</keyword>
<comment type="caution">
    <text evidence="4">The sequence shown here is derived from an EMBL/GenBank/DDBJ whole genome shotgun (WGS) entry which is preliminary data.</text>
</comment>
<feature type="compositionally biased region" description="Low complexity" evidence="1">
    <location>
        <begin position="173"/>
        <end position="186"/>
    </location>
</feature>
<feature type="region of interest" description="Disordered" evidence="1">
    <location>
        <begin position="163"/>
        <end position="193"/>
    </location>
</feature>